<protein>
    <submittedName>
        <fullName evidence="2">Uncharacterized protein</fullName>
    </submittedName>
</protein>
<organism evidence="2 3">
    <name type="scientific">Kitasatospora gansuensis</name>
    <dbReference type="NCBI Taxonomy" id="258050"/>
    <lineage>
        <taxon>Bacteria</taxon>
        <taxon>Bacillati</taxon>
        <taxon>Actinomycetota</taxon>
        <taxon>Actinomycetes</taxon>
        <taxon>Kitasatosporales</taxon>
        <taxon>Streptomycetaceae</taxon>
        <taxon>Kitasatospora</taxon>
    </lineage>
</organism>
<feature type="region of interest" description="Disordered" evidence="1">
    <location>
        <begin position="1"/>
        <end position="21"/>
    </location>
</feature>
<proteinExistence type="predicted"/>
<dbReference type="RefSeq" id="WP_184922831.1">
    <property type="nucleotide sequence ID" value="NZ_JACHJR010000001.1"/>
</dbReference>
<evidence type="ECO:0000256" key="1">
    <source>
        <dbReference type="SAM" id="MobiDB-lite"/>
    </source>
</evidence>
<dbReference type="EMBL" id="JACHJR010000001">
    <property type="protein sequence ID" value="MBB4951105.1"/>
    <property type="molecule type" value="Genomic_DNA"/>
</dbReference>
<name>A0A7W7WLI8_9ACTN</name>
<keyword evidence="3" id="KW-1185">Reference proteome</keyword>
<evidence type="ECO:0000313" key="3">
    <source>
        <dbReference type="Proteomes" id="UP000573327"/>
    </source>
</evidence>
<gene>
    <name evidence="2" type="ORF">F4556_006640</name>
</gene>
<sequence length="112" mass="11343">MKLPGKKSGPSDTDRAEAANQAELAGVSLDANDSAAGAAMIGNAWRALGGGKLAREKRDVQHLLDVPRGRGARSMGWSLSVRCRAALAAVLVVSVLGGAAPARAAGGVEHFV</sequence>
<dbReference type="AlphaFoldDB" id="A0A7W7WLI8"/>
<dbReference type="Proteomes" id="UP000573327">
    <property type="component" value="Unassembled WGS sequence"/>
</dbReference>
<reference evidence="2 3" key="1">
    <citation type="submission" date="2020-08" db="EMBL/GenBank/DDBJ databases">
        <title>Sequencing the genomes of 1000 actinobacteria strains.</title>
        <authorList>
            <person name="Klenk H.-P."/>
        </authorList>
    </citation>
    <scope>NUCLEOTIDE SEQUENCE [LARGE SCALE GENOMIC DNA]</scope>
    <source>
        <strain evidence="2 3">DSM 44786</strain>
    </source>
</reference>
<comment type="caution">
    <text evidence="2">The sequence shown here is derived from an EMBL/GenBank/DDBJ whole genome shotgun (WGS) entry which is preliminary data.</text>
</comment>
<evidence type="ECO:0000313" key="2">
    <source>
        <dbReference type="EMBL" id="MBB4951105.1"/>
    </source>
</evidence>
<accession>A0A7W7WLI8</accession>